<sequence length="152" mass="17323">MLKKFFLQEFFSEDQGTVGVHMVSFEELSEDEKPRVSAFDRLGMPQTHKSVFNRLNVCSSRQKEVVQAGGSVFDRLESSNVSTAKTLLKDGRKNDKETCSRIPSRMRRHLFLEIDTNGPLKVKRRVVVRTSSFVQRNSGGNVSEHVSQVEPY</sequence>
<comment type="caution">
    <text evidence="1">The sequence shown here is derived from an EMBL/GenBank/DDBJ whole genome shotgun (WGS) entry which is preliminary data.</text>
</comment>
<gene>
    <name evidence="1" type="ORF">CCACVL1_19121</name>
</gene>
<dbReference type="Gramene" id="OMO70051">
    <property type="protein sequence ID" value="OMO70051"/>
    <property type="gene ID" value="CCACVL1_19121"/>
</dbReference>
<dbReference type="STRING" id="210143.A0A1R3HI97"/>
<dbReference type="OrthoDB" id="1728441at2759"/>
<evidence type="ECO:0000313" key="2">
    <source>
        <dbReference type="Proteomes" id="UP000188268"/>
    </source>
</evidence>
<accession>A0A1R3HI97</accession>
<keyword evidence="2" id="KW-1185">Reference proteome</keyword>
<reference evidence="1 2" key="1">
    <citation type="submission" date="2013-09" db="EMBL/GenBank/DDBJ databases">
        <title>Corchorus capsularis genome sequencing.</title>
        <authorList>
            <person name="Alam M."/>
            <person name="Haque M.S."/>
            <person name="Islam M.S."/>
            <person name="Emdad E.M."/>
            <person name="Islam M.M."/>
            <person name="Ahmed B."/>
            <person name="Halim A."/>
            <person name="Hossen Q.M.M."/>
            <person name="Hossain M.Z."/>
            <person name="Ahmed R."/>
            <person name="Khan M.M."/>
            <person name="Islam R."/>
            <person name="Rashid M.M."/>
            <person name="Khan S.A."/>
            <person name="Rahman M.S."/>
            <person name="Alam M."/>
        </authorList>
    </citation>
    <scope>NUCLEOTIDE SEQUENCE [LARGE SCALE GENOMIC DNA]</scope>
    <source>
        <strain evidence="2">cv. CVL-1</strain>
        <tissue evidence="1">Whole seedling</tissue>
    </source>
</reference>
<dbReference type="Proteomes" id="UP000188268">
    <property type="component" value="Unassembled WGS sequence"/>
</dbReference>
<evidence type="ECO:0000313" key="1">
    <source>
        <dbReference type="EMBL" id="OMO70051.1"/>
    </source>
</evidence>
<organism evidence="1 2">
    <name type="scientific">Corchorus capsularis</name>
    <name type="common">Jute</name>
    <dbReference type="NCBI Taxonomy" id="210143"/>
    <lineage>
        <taxon>Eukaryota</taxon>
        <taxon>Viridiplantae</taxon>
        <taxon>Streptophyta</taxon>
        <taxon>Embryophyta</taxon>
        <taxon>Tracheophyta</taxon>
        <taxon>Spermatophyta</taxon>
        <taxon>Magnoliopsida</taxon>
        <taxon>eudicotyledons</taxon>
        <taxon>Gunneridae</taxon>
        <taxon>Pentapetalae</taxon>
        <taxon>rosids</taxon>
        <taxon>malvids</taxon>
        <taxon>Malvales</taxon>
        <taxon>Malvaceae</taxon>
        <taxon>Grewioideae</taxon>
        <taxon>Apeibeae</taxon>
        <taxon>Corchorus</taxon>
    </lineage>
</organism>
<dbReference type="AlphaFoldDB" id="A0A1R3HI97"/>
<dbReference type="EMBL" id="AWWV01011867">
    <property type="protein sequence ID" value="OMO70051.1"/>
    <property type="molecule type" value="Genomic_DNA"/>
</dbReference>
<name>A0A1R3HI97_COCAP</name>
<protein>
    <submittedName>
        <fullName evidence="1">Uncharacterized protein</fullName>
    </submittedName>
</protein>
<proteinExistence type="predicted"/>